<gene>
    <name evidence="16" type="primary">RAN1_2</name>
    <name evidence="16" type="ORF">HK099_006634</name>
</gene>
<dbReference type="InterPro" id="IPR059000">
    <property type="entry name" value="ATPase_P-type_domA"/>
</dbReference>
<dbReference type="SUPFAM" id="SSF81653">
    <property type="entry name" value="Calcium ATPase, transduction domain A"/>
    <property type="match status" value="1"/>
</dbReference>
<dbReference type="InterPro" id="IPR036163">
    <property type="entry name" value="HMA_dom_sf"/>
</dbReference>
<keyword evidence="9 14" id="KW-1133">Transmembrane helix</keyword>
<comment type="caution">
    <text evidence="16">The sequence shown here is derived from an EMBL/GenBank/DDBJ whole genome shotgun (WGS) entry which is preliminary data.</text>
</comment>
<dbReference type="GO" id="GO:0004674">
    <property type="term" value="F:protein serine/threonine kinase activity"/>
    <property type="evidence" value="ECO:0007669"/>
    <property type="project" value="UniProtKB-KW"/>
</dbReference>
<feature type="domain" description="HMA" evidence="15">
    <location>
        <begin position="274"/>
        <end position="339"/>
    </location>
</feature>
<evidence type="ECO:0000256" key="3">
    <source>
        <dbReference type="ARBA" id="ARBA00022448"/>
    </source>
</evidence>
<keyword evidence="16" id="KW-0808">Transferase</keyword>
<organism evidence="16 17">
    <name type="scientific">Clydaea vesicula</name>
    <dbReference type="NCBI Taxonomy" id="447962"/>
    <lineage>
        <taxon>Eukaryota</taxon>
        <taxon>Fungi</taxon>
        <taxon>Fungi incertae sedis</taxon>
        <taxon>Chytridiomycota</taxon>
        <taxon>Chytridiomycota incertae sedis</taxon>
        <taxon>Chytridiomycetes</taxon>
        <taxon>Lobulomycetales</taxon>
        <taxon>Lobulomycetaceae</taxon>
        <taxon>Clydaea</taxon>
    </lineage>
</organism>
<feature type="transmembrane region" description="Helical" evidence="14">
    <location>
        <begin position="395"/>
        <end position="415"/>
    </location>
</feature>
<feature type="transmembrane region" description="Helical" evidence="14">
    <location>
        <begin position="431"/>
        <end position="449"/>
    </location>
</feature>
<dbReference type="NCBIfam" id="TIGR01494">
    <property type="entry name" value="ATPase_P-type"/>
    <property type="match status" value="1"/>
</dbReference>
<evidence type="ECO:0000256" key="7">
    <source>
        <dbReference type="ARBA" id="ARBA00022741"/>
    </source>
</evidence>
<dbReference type="GO" id="GO:0016020">
    <property type="term" value="C:membrane"/>
    <property type="evidence" value="ECO:0007669"/>
    <property type="project" value="UniProtKB-SubCell"/>
</dbReference>
<dbReference type="GO" id="GO:0005524">
    <property type="term" value="F:ATP binding"/>
    <property type="evidence" value="ECO:0007669"/>
    <property type="project" value="UniProtKB-KW"/>
</dbReference>
<feature type="transmembrane region" description="Helical" evidence="14">
    <location>
        <begin position="631"/>
        <end position="656"/>
    </location>
</feature>
<keyword evidence="11 14" id="KW-0472">Membrane</keyword>
<dbReference type="PROSITE" id="PS50176">
    <property type="entry name" value="ARM_REPEAT"/>
    <property type="match status" value="2"/>
</dbReference>
<evidence type="ECO:0000256" key="5">
    <source>
        <dbReference type="ARBA" id="ARBA00022723"/>
    </source>
</evidence>
<feature type="domain" description="HMA" evidence="15">
    <location>
        <begin position="99"/>
        <end position="165"/>
    </location>
</feature>
<dbReference type="InterPro" id="IPR006122">
    <property type="entry name" value="HMA_Cu_ion-bd"/>
</dbReference>
<dbReference type="InterPro" id="IPR023298">
    <property type="entry name" value="ATPase_P-typ_TM_dom_sf"/>
</dbReference>
<evidence type="ECO:0000256" key="8">
    <source>
        <dbReference type="ARBA" id="ARBA00022840"/>
    </source>
</evidence>
<keyword evidence="6" id="KW-0677">Repeat</keyword>
<keyword evidence="5" id="KW-0479">Metal-binding</keyword>
<dbReference type="InterPro" id="IPR008250">
    <property type="entry name" value="ATPase_P-typ_transduc_dom_A_sf"/>
</dbReference>
<feature type="transmembrane region" description="Helical" evidence="14">
    <location>
        <begin position="592"/>
        <end position="611"/>
    </location>
</feature>
<dbReference type="SUPFAM" id="SSF48371">
    <property type="entry name" value="ARM repeat"/>
    <property type="match status" value="1"/>
</dbReference>
<keyword evidence="17" id="KW-1185">Reference proteome</keyword>
<keyword evidence="7" id="KW-0547">Nucleotide-binding</keyword>
<evidence type="ECO:0000313" key="16">
    <source>
        <dbReference type="EMBL" id="KAJ3214851.1"/>
    </source>
</evidence>
<dbReference type="FunFam" id="3.30.70.100:FF:000001">
    <property type="entry name" value="ATPase copper transporting beta"/>
    <property type="match status" value="1"/>
</dbReference>
<keyword evidence="16" id="KW-0418">Kinase</keyword>
<evidence type="ECO:0000256" key="6">
    <source>
        <dbReference type="ARBA" id="ARBA00022737"/>
    </source>
</evidence>
<dbReference type="SUPFAM" id="SSF55008">
    <property type="entry name" value="HMA, heavy metal-associated domain"/>
    <property type="match status" value="3"/>
</dbReference>
<keyword evidence="16" id="KW-0723">Serine/threonine-protein kinase</keyword>
<dbReference type="InterPro" id="IPR011989">
    <property type="entry name" value="ARM-like"/>
</dbReference>
<dbReference type="FunFam" id="2.70.150.10:FF:000002">
    <property type="entry name" value="Copper-transporting ATPase 1, putative"/>
    <property type="match status" value="1"/>
</dbReference>
<dbReference type="Pfam" id="PF00514">
    <property type="entry name" value="Arm"/>
    <property type="match status" value="1"/>
</dbReference>
<dbReference type="PROSITE" id="PS01047">
    <property type="entry name" value="HMA_1"/>
    <property type="match status" value="1"/>
</dbReference>
<dbReference type="PROSITE" id="PS50846">
    <property type="entry name" value="HMA_2"/>
    <property type="match status" value="3"/>
</dbReference>
<dbReference type="GO" id="GO:0005507">
    <property type="term" value="F:copper ion binding"/>
    <property type="evidence" value="ECO:0007669"/>
    <property type="project" value="InterPro"/>
</dbReference>
<evidence type="ECO:0000259" key="15">
    <source>
        <dbReference type="PROSITE" id="PS50846"/>
    </source>
</evidence>
<evidence type="ECO:0000256" key="4">
    <source>
        <dbReference type="ARBA" id="ARBA00022692"/>
    </source>
</evidence>
<dbReference type="EC" id="7.2.2.8" evidence="2"/>
<dbReference type="GO" id="GO:0016887">
    <property type="term" value="F:ATP hydrolysis activity"/>
    <property type="evidence" value="ECO:0007669"/>
    <property type="project" value="InterPro"/>
</dbReference>
<accession>A0AAD5TYJ1</accession>
<evidence type="ECO:0000313" key="17">
    <source>
        <dbReference type="Proteomes" id="UP001211065"/>
    </source>
</evidence>
<feature type="transmembrane region" description="Helical" evidence="14">
    <location>
        <begin position="365"/>
        <end position="383"/>
    </location>
</feature>
<evidence type="ECO:0000256" key="13">
    <source>
        <dbReference type="PROSITE-ProRule" id="PRU00259"/>
    </source>
</evidence>
<feature type="repeat" description="ARM" evidence="13">
    <location>
        <begin position="869"/>
        <end position="902"/>
    </location>
</feature>
<dbReference type="InterPro" id="IPR001757">
    <property type="entry name" value="P_typ_ATPase"/>
</dbReference>
<evidence type="ECO:0000256" key="14">
    <source>
        <dbReference type="SAM" id="Phobius"/>
    </source>
</evidence>
<dbReference type="InterPro" id="IPR000225">
    <property type="entry name" value="Armadillo"/>
</dbReference>
<dbReference type="Proteomes" id="UP001211065">
    <property type="component" value="Unassembled WGS sequence"/>
</dbReference>
<sequence>MSCCSETIKVTESTPLLSDAPFNCIGQCIKVLNVNSTTFSTIRSGVNELVYLEIVLKKESDLSVVSNQCLKKLRKHFESEDINLIDDDALKHSDEYDVFTTTLHLTGMYCIKCTTAVEKLLLNDTRVKFVETFLKPTQKVVFKHESSLDLRDIKSKIEGLGFVVVGQPETNNEKLYEVKSEANAQPNKQKTIIHLNGMSCASCVNSLESIFKSTRAFDLPDTSVSVSLFPQKVVAEYYSNSIDEKTLIKKCVDAGFDVILSHTESLLAEDSSKKKVEFLVFGMTCSSCVATLENILRVDGVEDVSVNLLTKKAEIAYDTSKIGPRELLDIILDAGFEAELYKSNDSNFLKEMEEEVFRGVTRETFISLLLATPCQFILGWRFFKGAYVALFKLKSANMDVLVVLGTSSAYFYSIYTITKNVYNDSTKDGKIFFETSVFLIFFILFGRYLEALAKGKTLETITKLLTLKPDRATLINLDAEFNEVNQSEIHVDLVELGDFLKIFPGSRFPTDGIVVKGESICDESILSGESFPVSKKVGDTCFAGTVNQSGVLLIKASKVGSETALARIVKLVEDAQTSKAPIQSLVDKISRIFVPFVVTCSILTFVTWNIICNTYPEVVPSTVTQFEFCLSFAISVLVIACPCALGLAIPTAENVLAFNKLNTIKRLVGLMENQPEDVLVNVVGALGACAKSVEGRSSIRESNGITPLVNLLTGTNQALLVNVTVAVGESALDTDSMAIIDRLDGVRLLWSLLKSPNPHVQASAAWAISPCIEHAKDAGEMVRSFVGGLELIVSLLKSENVEVLASVCAAIANIARDEENLAVITDHGVVPMLAKLSNTRNDKLRKHLSEAIARCCHWGNNRVAFGTASAVAPLVKYLRSPDEEVHRSTARALHQLSMDPDNCITMHEHGVVQLLLGMVGSTDTALQEAAAGTIGNIRRLALASEKAAMA</sequence>
<dbReference type="InterPro" id="IPR016024">
    <property type="entry name" value="ARM-type_fold"/>
</dbReference>
<name>A0AAD5TYJ1_9FUNG</name>
<keyword evidence="10" id="KW-0186">Copper</keyword>
<evidence type="ECO:0000256" key="9">
    <source>
        <dbReference type="ARBA" id="ARBA00022989"/>
    </source>
</evidence>
<dbReference type="CDD" id="cd00371">
    <property type="entry name" value="HMA"/>
    <property type="match status" value="3"/>
</dbReference>
<keyword evidence="3" id="KW-0813">Transport</keyword>
<keyword evidence="8" id="KW-0067">ATP-binding</keyword>
<comment type="subcellular location">
    <subcellularLocation>
        <location evidence="1">Membrane</location>
    </subcellularLocation>
</comment>
<dbReference type="EMBL" id="JADGJW010000587">
    <property type="protein sequence ID" value="KAJ3214851.1"/>
    <property type="molecule type" value="Genomic_DNA"/>
</dbReference>
<dbReference type="SMART" id="SM00185">
    <property type="entry name" value="ARM"/>
    <property type="match status" value="7"/>
</dbReference>
<dbReference type="NCBIfam" id="TIGR00003">
    <property type="entry name" value="copper ion binding protein"/>
    <property type="match status" value="1"/>
</dbReference>
<dbReference type="Gene3D" id="1.25.10.10">
    <property type="entry name" value="Leucine-rich Repeat Variant"/>
    <property type="match status" value="1"/>
</dbReference>
<keyword evidence="4 14" id="KW-0812">Transmembrane</keyword>
<dbReference type="Pfam" id="PF00122">
    <property type="entry name" value="E1-E2_ATPase"/>
    <property type="match status" value="1"/>
</dbReference>
<evidence type="ECO:0000256" key="12">
    <source>
        <dbReference type="ARBA" id="ARBA00080126"/>
    </source>
</evidence>
<dbReference type="Gene3D" id="3.30.70.100">
    <property type="match status" value="3"/>
</dbReference>
<feature type="domain" description="HMA" evidence="15">
    <location>
        <begin position="189"/>
        <end position="259"/>
    </location>
</feature>
<dbReference type="GO" id="GO:0140581">
    <property type="term" value="F:P-type monovalent copper transporter activity"/>
    <property type="evidence" value="ECO:0007669"/>
    <property type="project" value="UniProtKB-EC"/>
</dbReference>
<evidence type="ECO:0000256" key="1">
    <source>
        <dbReference type="ARBA" id="ARBA00004370"/>
    </source>
</evidence>
<dbReference type="PANTHER" id="PTHR46594">
    <property type="entry name" value="P-TYPE CATION-TRANSPORTING ATPASE"/>
    <property type="match status" value="1"/>
</dbReference>
<evidence type="ECO:0000256" key="10">
    <source>
        <dbReference type="ARBA" id="ARBA00023008"/>
    </source>
</evidence>
<feature type="repeat" description="ARM" evidence="13">
    <location>
        <begin position="787"/>
        <end position="829"/>
    </location>
</feature>
<dbReference type="Gene3D" id="2.70.150.10">
    <property type="entry name" value="Calcium-transporting ATPase, cytoplasmic transduction domain A"/>
    <property type="match status" value="1"/>
</dbReference>
<dbReference type="PANTHER" id="PTHR46594:SF4">
    <property type="entry name" value="P-TYPE CATION-TRANSPORTING ATPASE"/>
    <property type="match status" value="1"/>
</dbReference>
<dbReference type="SUPFAM" id="SSF81665">
    <property type="entry name" value="Calcium ATPase, transmembrane domain M"/>
    <property type="match status" value="1"/>
</dbReference>
<reference evidence="16" key="1">
    <citation type="submission" date="2020-05" db="EMBL/GenBank/DDBJ databases">
        <title>Phylogenomic resolution of chytrid fungi.</title>
        <authorList>
            <person name="Stajich J.E."/>
            <person name="Amses K."/>
            <person name="Simmons R."/>
            <person name="Seto K."/>
            <person name="Myers J."/>
            <person name="Bonds A."/>
            <person name="Quandt C.A."/>
            <person name="Barry K."/>
            <person name="Liu P."/>
            <person name="Grigoriev I."/>
            <person name="Longcore J.E."/>
            <person name="James T.Y."/>
        </authorList>
    </citation>
    <scope>NUCLEOTIDE SEQUENCE</scope>
    <source>
        <strain evidence="16">JEL0476</strain>
    </source>
</reference>
<evidence type="ECO:0000256" key="11">
    <source>
        <dbReference type="ARBA" id="ARBA00023136"/>
    </source>
</evidence>
<dbReference type="InterPro" id="IPR006121">
    <property type="entry name" value="HMA_dom"/>
</dbReference>
<dbReference type="AlphaFoldDB" id="A0AAD5TYJ1"/>
<evidence type="ECO:0000256" key="2">
    <source>
        <dbReference type="ARBA" id="ARBA00012517"/>
    </source>
</evidence>
<dbReference type="InterPro" id="IPR017969">
    <property type="entry name" value="Heavy-metal-associated_CS"/>
</dbReference>
<proteinExistence type="predicted"/>
<dbReference type="Pfam" id="PF00403">
    <property type="entry name" value="HMA"/>
    <property type="match status" value="1"/>
</dbReference>
<protein>
    <recommendedName>
        <fullName evidence="2">P-type Cu(+) transporter</fullName>
        <ecNumber evidence="2">7.2.2.8</ecNumber>
    </recommendedName>
    <alternativeName>
        <fullName evidence="12">Cu(2+)-ATPase</fullName>
    </alternativeName>
</protein>